<accession>A0A0P1KVB6</accession>
<dbReference type="EMBL" id="LN890566">
    <property type="protein sequence ID" value="CUS24071.1"/>
    <property type="molecule type" value="Genomic_DNA"/>
</dbReference>
<gene>
    <name evidence="3" type="ORF">LAQU0_S13e02630g</name>
</gene>
<protein>
    <submittedName>
        <fullName evidence="3">LAQU0S13e02630g1_1</fullName>
    </submittedName>
</protein>
<dbReference type="Proteomes" id="UP000236544">
    <property type="component" value="Unassembled WGS sequence"/>
</dbReference>
<feature type="coiled-coil region" evidence="1">
    <location>
        <begin position="40"/>
        <end position="67"/>
    </location>
</feature>
<keyword evidence="4" id="KW-1185">Reference proteome</keyword>
<keyword evidence="1" id="KW-0175">Coiled coil</keyword>
<evidence type="ECO:0000256" key="2">
    <source>
        <dbReference type="SAM" id="MobiDB-lite"/>
    </source>
</evidence>
<evidence type="ECO:0000313" key="4">
    <source>
        <dbReference type="Proteomes" id="UP000236544"/>
    </source>
</evidence>
<name>A0A0P1KVB6_9SACH</name>
<proteinExistence type="predicted"/>
<sequence length="98" mass="10726">MSSSNSALPSPKVKHLSDDESLAIDTVSPDHSPSIADSQISDIIKELKELQDEVAVLHSSLKESNEQIRRDIQDFCSIGQNDISPSDGTSSFHEFQTL</sequence>
<evidence type="ECO:0000256" key="1">
    <source>
        <dbReference type="SAM" id="Coils"/>
    </source>
</evidence>
<reference evidence="4" key="1">
    <citation type="submission" date="2015-10" db="EMBL/GenBank/DDBJ databases">
        <authorList>
            <person name="Devillers H."/>
        </authorList>
    </citation>
    <scope>NUCLEOTIDE SEQUENCE [LARGE SCALE GENOMIC DNA]</scope>
</reference>
<dbReference type="OrthoDB" id="4036582at2759"/>
<evidence type="ECO:0000313" key="3">
    <source>
        <dbReference type="EMBL" id="CUS24071.1"/>
    </source>
</evidence>
<dbReference type="Pfam" id="PF23482">
    <property type="entry name" value="YLR146W-A"/>
    <property type="match status" value="1"/>
</dbReference>
<feature type="region of interest" description="Disordered" evidence="2">
    <location>
        <begin position="1"/>
        <end position="35"/>
    </location>
</feature>
<organism evidence="3 4">
    <name type="scientific">Lachancea quebecensis</name>
    <dbReference type="NCBI Taxonomy" id="1654605"/>
    <lineage>
        <taxon>Eukaryota</taxon>
        <taxon>Fungi</taxon>
        <taxon>Dikarya</taxon>
        <taxon>Ascomycota</taxon>
        <taxon>Saccharomycotina</taxon>
        <taxon>Saccharomycetes</taxon>
        <taxon>Saccharomycetales</taxon>
        <taxon>Saccharomycetaceae</taxon>
        <taxon>Lachancea</taxon>
    </lineage>
</organism>
<feature type="region of interest" description="Disordered" evidence="2">
    <location>
        <begin position="78"/>
        <end position="98"/>
    </location>
</feature>
<dbReference type="AlphaFoldDB" id="A0A0P1KVB6"/>
<dbReference type="InterPro" id="IPR057785">
    <property type="entry name" value="YLR146W-A-like"/>
</dbReference>